<dbReference type="EMBL" id="MU151126">
    <property type="protein sequence ID" value="KAF9449576.1"/>
    <property type="molecule type" value="Genomic_DNA"/>
</dbReference>
<keyword evidence="3" id="KW-1185">Reference proteome</keyword>
<organism evidence="2 3">
    <name type="scientific">Macrolepiota fuliginosa MF-IS2</name>
    <dbReference type="NCBI Taxonomy" id="1400762"/>
    <lineage>
        <taxon>Eukaryota</taxon>
        <taxon>Fungi</taxon>
        <taxon>Dikarya</taxon>
        <taxon>Basidiomycota</taxon>
        <taxon>Agaricomycotina</taxon>
        <taxon>Agaricomycetes</taxon>
        <taxon>Agaricomycetidae</taxon>
        <taxon>Agaricales</taxon>
        <taxon>Agaricineae</taxon>
        <taxon>Agaricaceae</taxon>
        <taxon>Macrolepiota</taxon>
    </lineage>
</organism>
<sequence>MASIFQSLPPTPLKHIWYSTQVIKPNLPASPENGPAPHHILNYIPLLPLPLYICCYNTRQKNTALTGNPPASVAMVLPAPNSGKKEKDEQGRKPKKGGGGQAGGSVQLTLIVDPHVPTRRRDDMEDDVEASGGGVPRGFYGVGSSGSARGTKSRGRRNPRQWKLANAQREKIVVVDAPRATLLLVLIFIGMKCLSDGFKGYVSLARSYPPRVALAAHVFFDVKDLHTSKASPRT</sequence>
<evidence type="ECO:0000313" key="3">
    <source>
        <dbReference type="Proteomes" id="UP000807342"/>
    </source>
</evidence>
<gene>
    <name evidence="2" type="ORF">P691DRAFT_790763</name>
</gene>
<dbReference type="OrthoDB" id="3253553at2759"/>
<protein>
    <submittedName>
        <fullName evidence="2">Uncharacterized protein</fullName>
    </submittedName>
</protein>
<name>A0A9P5XGX1_9AGAR</name>
<dbReference type="AlphaFoldDB" id="A0A9P5XGX1"/>
<dbReference type="Proteomes" id="UP000807342">
    <property type="component" value="Unassembled WGS sequence"/>
</dbReference>
<comment type="caution">
    <text evidence="2">The sequence shown here is derived from an EMBL/GenBank/DDBJ whole genome shotgun (WGS) entry which is preliminary data.</text>
</comment>
<feature type="region of interest" description="Disordered" evidence="1">
    <location>
        <begin position="76"/>
        <end position="160"/>
    </location>
</feature>
<proteinExistence type="predicted"/>
<reference evidence="2" key="1">
    <citation type="submission" date="2020-11" db="EMBL/GenBank/DDBJ databases">
        <authorList>
            <consortium name="DOE Joint Genome Institute"/>
            <person name="Ahrendt S."/>
            <person name="Riley R."/>
            <person name="Andreopoulos W."/>
            <person name="Labutti K."/>
            <person name="Pangilinan J."/>
            <person name="Ruiz-Duenas F.J."/>
            <person name="Barrasa J.M."/>
            <person name="Sanchez-Garcia M."/>
            <person name="Camarero S."/>
            <person name="Miyauchi S."/>
            <person name="Serrano A."/>
            <person name="Linde D."/>
            <person name="Babiker R."/>
            <person name="Drula E."/>
            <person name="Ayuso-Fernandez I."/>
            <person name="Pacheco R."/>
            <person name="Padilla G."/>
            <person name="Ferreira P."/>
            <person name="Barriuso J."/>
            <person name="Kellner H."/>
            <person name="Castanera R."/>
            <person name="Alfaro M."/>
            <person name="Ramirez L."/>
            <person name="Pisabarro A.G."/>
            <person name="Kuo A."/>
            <person name="Tritt A."/>
            <person name="Lipzen A."/>
            <person name="He G."/>
            <person name="Yan M."/>
            <person name="Ng V."/>
            <person name="Cullen D."/>
            <person name="Martin F."/>
            <person name="Rosso M.-N."/>
            <person name="Henrissat B."/>
            <person name="Hibbett D."/>
            <person name="Martinez A.T."/>
            <person name="Grigoriev I.V."/>
        </authorList>
    </citation>
    <scope>NUCLEOTIDE SEQUENCE</scope>
    <source>
        <strain evidence="2">MF-IS2</strain>
    </source>
</reference>
<feature type="compositionally biased region" description="Basic residues" evidence="1">
    <location>
        <begin position="151"/>
        <end position="160"/>
    </location>
</feature>
<evidence type="ECO:0000256" key="1">
    <source>
        <dbReference type="SAM" id="MobiDB-lite"/>
    </source>
</evidence>
<feature type="compositionally biased region" description="Basic and acidic residues" evidence="1">
    <location>
        <begin position="83"/>
        <end position="92"/>
    </location>
</feature>
<evidence type="ECO:0000313" key="2">
    <source>
        <dbReference type="EMBL" id="KAF9449576.1"/>
    </source>
</evidence>
<feature type="compositionally biased region" description="Gly residues" evidence="1">
    <location>
        <begin position="131"/>
        <end position="144"/>
    </location>
</feature>
<accession>A0A9P5XGX1</accession>